<sequence>MPFAASVPPLKSVCTARAIRFCIAVIDPALTNVPACPLTSPLLAINPFSALLSRPVVVSVTLLLFSAVMRPLPFSRLAADARNAPPDCNVPLQFDSAPLTLAFNAPLVAIVPFTFDNEPVLIDSVPVPESVILPPSLISAAGAMLRSRALVAIVPLALSSVPVTASVVVSVPVCVSVPLWLTRSVAATFS</sequence>
<dbReference type="EMBL" id="FCOJ02000119">
    <property type="protein sequence ID" value="SAK97462.1"/>
    <property type="molecule type" value="Genomic_DNA"/>
</dbReference>
<comment type="caution">
    <text evidence="1">The sequence shown here is derived from an EMBL/GenBank/DDBJ whole genome shotgun (WGS) entry which is preliminary data.</text>
</comment>
<organism evidence="1 2">
    <name type="scientific">Caballeronia glebae</name>
    <dbReference type="NCBI Taxonomy" id="1777143"/>
    <lineage>
        <taxon>Bacteria</taxon>
        <taxon>Pseudomonadati</taxon>
        <taxon>Pseudomonadota</taxon>
        <taxon>Betaproteobacteria</taxon>
        <taxon>Burkholderiales</taxon>
        <taxon>Burkholderiaceae</taxon>
        <taxon>Caballeronia</taxon>
    </lineage>
</organism>
<dbReference type="AlphaFoldDB" id="A0A158DS66"/>
<dbReference type="Proteomes" id="UP000054596">
    <property type="component" value="Unassembled WGS sequence"/>
</dbReference>
<evidence type="ECO:0000313" key="1">
    <source>
        <dbReference type="EMBL" id="SAK97462.1"/>
    </source>
</evidence>
<proteinExistence type="predicted"/>
<reference evidence="1" key="1">
    <citation type="submission" date="2016-01" db="EMBL/GenBank/DDBJ databases">
        <authorList>
            <person name="Peeters C."/>
        </authorList>
    </citation>
    <scope>NUCLEOTIDE SEQUENCE [LARGE SCALE GENOMIC DNA]</scope>
    <source>
        <strain evidence="1">LMG 29325</strain>
    </source>
</reference>
<gene>
    <name evidence="1" type="ORF">AWB82_07135</name>
</gene>
<name>A0A158DS66_9BURK</name>
<protein>
    <submittedName>
        <fullName evidence="1">Uncharacterized protein</fullName>
    </submittedName>
</protein>
<keyword evidence="2" id="KW-1185">Reference proteome</keyword>
<accession>A0A158DS66</accession>
<evidence type="ECO:0000313" key="2">
    <source>
        <dbReference type="Proteomes" id="UP000054596"/>
    </source>
</evidence>